<dbReference type="EMBL" id="CAJVPT010009430">
    <property type="protein sequence ID" value="CAG8561528.1"/>
    <property type="molecule type" value="Genomic_DNA"/>
</dbReference>
<gene>
    <name evidence="1" type="ORF">ACOLOM_LOCUS5253</name>
</gene>
<proteinExistence type="predicted"/>
<name>A0ACA9M1J6_9GLOM</name>
<reference evidence="1" key="1">
    <citation type="submission" date="2021-06" db="EMBL/GenBank/DDBJ databases">
        <authorList>
            <person name="Kallberg Y."/>
            <person name="Tangrot J."/>
            <person name="Rosling A."/>
        </authorList>
    </citation>
    <scope>NUCLEOTIDE SEQUENCE</scope>
    <source>
        <strain evidence="1">CL356</strain>
    </source>
</reference>
<organism evidence="1 2">
    <name type="scientific">Acaulospora colombiana</name>
    <dbReference type="NCBI Taxonomy" id="27376"/>
    <lineage>
        <taxon>Eukaryota</taxon>
        <taxon>Fungi</taxon>
        <taxon>Fungi incertae sedis</taxon>
        <taxon>Mucoromycota</taxon>
        <taxon>Glomeromycotina</taxon>
        <taxon>Glomeromycetes</taxon>
        <taxon>Diversisporales</taxon>
        <taxon>Acaulosporaceae</taxon>
        <taxon>Acaulospora</taxon>
    </lineage>
</organism>
<evidence type="ECO:0000313" key="1">
    <source>
        <dbReference type="EMBL" id="CAG8561528.1"/>
    </source>
</evidence>
<keyword evidence="2" id="KW-1185">Reference proteome</keyword>
<accession>A0ACA9M1J6</accession>
<sequence length="175" mass="18830">GIVIDLSKYINTVRVDHENKLGFVGGGASWKDVDEEAITYGLASVGGTVNHTGVGGLTLGGSYGWLTGEHGMVIDNLVQLDLVWAIRGGGTNFGCVTEFVYRLHPQRATVYAGPLIFPPSMIETVTATLDEWYRDASEKEAILLVTTSRRPTGDPAIVVCVFFNGDEEGVKQGLR</sequence>
<evidence type="ECO:0000313" key="2">
    <source>
        <dbReference type="Proteomes" id="UP000789525"/>
    </source>
</evidence>
<comment type="caution">
    <text evidence="1">The sequence shown here is derived from an EMBL/GenBank/DDBJ whole genome shotgun (WGS) entry which is preliminary data.</text>
</comment>
<dbReference type="Proteomes" id="UP000789525">
    <property type="component" value="Unassembled WGS sequence"/>
</dbReference>
<protein>
    <submittedName>
        <fullName evidence="1">2121_t:CDS:1</fullName>
    </submittedName>
</protein>
<feature type="non-terminal residue" evidence="1">
    <location>
        <position position="1"/>
    </location>
</feature>